<dbReference type="AlphaFoldDB" id="A0A1X2GBK9"/>
<dbReference type="InterPro" id="IPR029018">
    <property type="entry name" value="Hex-like_dom2"/>
</dbReference>
<feature type="active site" description="Proton donor" evidence="8">
    <location>
        <position position="339"/>
    </location>
</feature>
<dbReference type="InterPro" id="IPR029019">
    <property type="entry name" value="HEX_eukaryotic_N"/>
</dbReference>
<keyword evidence="5" id="KW-0325">Glycoprotein</keyword>
<dbReference type="PIRSF" id="PIRSF001093">
    <property type="entry name" value="B-hxosamndse_ab_euk"/>
    <property type="match status" value="1"/>
</dbReference>
<dbReference type="Pfam" id="PF00728">
    <property type="entry name" value="Glyco_hydro_20"/>
    <property type="match status" value="1"/>
</dbReference>
<evidence type="ECO:0000256" key="3">
    <source>
        <dbReference type="ARBA" id="ARBA00022729"/>
    </source>
</evidence>
<evidence type="ECO:0000313" key="13">
    <source>
        <dbReference type="Proteomes" id="UP000242146"/>
    </source>
</evidence>
<dbReference type="EC" id="3.2.1.52" evidence="7"/>
<feature type="chain" id="PRO_5012055404" description="Beta-hexosaminidase" evidence="9">
    <location>
        <begin position="17"/>
        <end position="564"/>
    </location>
</feature>
<evidence type="ECO:0000256" key="1">
    <source>
        <dbReference type="ARBA" id="ARBA00001231"/>
    </source>
</evidence>
<feature type="domain" description="Glycoside hydrolase family 20 catalytic" evidence="10">
    <location>
        <begin position="181"/>
        <end position="511"/>
    </location>
</feature>
<feature type="domain" description="Beta-hexosaminidase eukaryotic type N-terminal" evidence="11">
    <location>
        <begin position="36"/>
        <end position="156"/>
    </location>
</feature>
<evidence type="ECO:0000256" key="4">
    <source>
        <dbReference type="ARBA" id="ARBA00022801"/>
    </source>
</evidence>
<sequence length="564" mass="64480">MWLLVWVLAASISVLAFEQPGINSLPANNPVKQPWIWPLPRKWQRGENTLDCSHMQIQYDHQHGILHRAVQRYKDLFFPQDDYPMVPYNWTTTDAHLSGTLKTLVIQVEQPDHDNLDLDTDESYVLDIPDAPAARAVLAAKTVFGAVRGLETLSQIIQWSPQHQRHLIPNAPWHIQDYPKYPHRGVLFDTARHYYPLQAIKKFIDTMSWNKMNVFHWHMVDSTSFPYVSKAYPELAQKGAYSPRHVYTAKDIQEVVSYAKDRGVRVVPELEQPGHSTAWLGVPEIMSCVDVVPYTGFTVQPPSGQLNIASNKTKHVVKAIVDEWAELFPDSFFHASGDEVVMNCWANDSSIQTYLQDHHMTLQELFSDFVLEIQDHIRQKNKTVIVWQESVLEYNLTMPKDTIIQVWIGAEGVKAATEKGYRTIVSSQDFVYLNLGFGKPRSNPYPDVAGAGFNHWNRVYSYDLRANLTQAQQDLIVGGESALWGELMDPMTFESLAWPRASAYAHNLWSGYEDSDGQPLSSADAILRLIPWRERMVQRGVMASPLNQIWCTRNPLDCFQPAEH</sequence>
<dbReference type="EMBL" id="MCGT01000025">
    <property type="protein sequence ID" value="ORX49910.1"/>
    <property type="molecule type" value="Genomic_DNA"/>
</dbReference>
<name>A0A1X2GBK9_9FUNG</name>
<organism evidence="12 13">
    <name type="scientific">Hesseltinella vesiculosa</name>
    <dbReference type="NCBI Taxonomy" id="101127"/>
    <lineage>
        <taxon>Eukaryota</taxon>
        <taxon>Fungi</taxon>
        <taxon>Fungi incertae sedis</taxon>
        <taxon>Mucoromycota</taxon>
        <taxon>Mucoromycotina</taxon>
        <taxon>Mucoromycetes</taxon>
        <taxon>Mucorales</taxon>
        <taxon>Cunninghamellaceae</taxon>
        <taxon>Hesseltinella</taxon>
    </lineage>
</organism>
<dbReference type="SUPFAM" id="SSF51445">
    <property type="entry name" value="(Trans)glycosidases"/>
    <property type="match status" value="1"/>
</dbReference>
<accession>A0A1X2GBK9</accession>
<dbReference type="GO" id="GO:0030203">
    <property type="term" value="P:glycosaminoglycan metabolic process"/>
    <property type="evidence" value="ECO:0007669"/>
    <property type="project" value="TreeGrafter"/>
</dbReference>
<dbReference type="Gene3D" id="3.30.379.10">
    <property type="entry name" value="Chitobiase/beta-hexosaminidase domain 2-like"/>
    <property type="match status" value="1"/>
</dbReference>
<dbReference type="InterPro" id="IPR025705">
    <property type="entry name" value="Beta_hexosaminidase_sua/sub"/>
</dbReference>
<dbReference type="FunFam" id="3.20.20.80:FF:000063">
    <property type="entry name" value="Beta-hexosaminidase"/>
    <property type="match status" value="1"/>
</dbReference>
<evidence type="ECO:0000259" key="10">
    <source>
        <dbReference type="Pfam" id="PF00728"/>
    </source>
</evidence>
<dbReference type="GO" id="GO:0004563">
    <property type="term" value="F:beta-N-acetylhexosaminidase activity"/>
    <property type="evidence" value="ECO:0007669"/>
    <property type="project" value="UniProtKB-EC"/>
</dbReference>
<dbReference type="Proteomes" id="UP000242146">
    <property type="component" value="Unassembled WGS sequence"/>
</dbReference>
<dbReference type="GO" id="GO:0005975">
    <property type="term" value="P:carbohydrate metabolic process"/>
    <property type="evidence" value="ECO:0007669"/>
    <property type="project" value="InterPro"/>
</dbReference>
<evidence type="ECO:0000256" key="5">
    <source>
        <dbReference type="ARBA" id="ARBA00023180"/>
    </source>
</evidence>
<keyword evidence="4 7" id="KW-0378">Hydrolase</keyword>
<protein>
    <recommendedName>
        <fullName evidence="7">Beta-hexosaminidase</fullName>
        <ecNumber evidence="7">3.2.1.52</ecNumber>
    </recommendedName>
</protein>
<keyword evidence="13" id="KW-1185">Reference proteome</keyword>
<proteinExistence type="inferred from homology"/>
<feature type="signal peptide" evidence="9">
    <location>
        <begin position="1"/>
        <end position="16"/>
    </location>
</feature>
<evidence type="ECO:0000256" key="7">
    <source>
        <dbReference type="PIRNR" id="PIRNR001093"/>
    </source>
</evidence>
<dbReference type="InterPro" id="IPR017853">
    <property type="entry name" value="GH"/>
</dbReference>
<dbReference type="PRINTS" id="PR00738">
    <property type="entry name" value="GLHYDRLASE20"/>
</dbReference>
<keyword evidence="6 7" id="KW-0326">Glycosidase</keyword>
<dbReference type="PANTHER" id="PTHR22600:SF26">
    <property type="entry name" value="BETA-N-ACETYLHEXOSAMINIDASE"/>
    <property type="match status" value="1"/>
</dbReference>
<evidence type="ECO:0000256" key="2">
    <source>
        <dbReference type="ARBA" id="ARBA00006285"/>
    </source>
</evidence>
<evidence type="ECO:0000256" key="8">
    <source>
        <dbReference type="PIRSR" id="PIRSR001093-1"/>
    </source>
</evidence>
<gene>
    <name evidence="12" type="ORF">DM01DRAFT_1394127</name>
</gene>
<dbReference type="STRING" id="101127.A0A1X2GBK9"/>
<keyword evidence="3 9" id="KW-0732">Signal</keyword>
<comment type="similarity">
    <text evidence="2 7">Belongs to the glycosyl hydrolase 20 family.</text>
</comment>
<evidence type="ECO:0000313" key="12">
    <source>
        <dbReference type="EMBL" id="ORX49910.1"/>
    </source>
</evidence>
<dbReference type="Gene3D" id="3.20.20.80">
    <property type="entry name" value="Glycosidases"/>
    <property type="match status" value="1"/>
</dbReference>
<dbReference type="OrthoDB" id="428480at2759"/>
<dbReference type="GO" id="GO:0016020">
    <property type="term" value="C:membrane"/>
    <property type="evidence" value="ECO:0007669"/>
    <property type="project" value="TreeGrafter"/>
</dbReference>
<evidence type="ECO:0000256" key="6">
    <source>
        <dbReference type="ARBA" id="ARBA00023295"/>
    </source>
</evidence>
<dbReference type="Pfam" id="PF14845">
    <property type="entry name" value="Glycohydro_20b2"/>
    <property type="match status" value="1"/>
</dbReference>
<evidence type="ECO:0000256" key="9">
    <source>
        <dbReference type="SAM" id="SignalP"/>
    </source>
</evidence>
<evidence type="ECO:0000259" key="11">
    <source>
        <dbReference type="Pfam" id="PF14845"/>
    </source>
</evidence>
<comment type="catalytic activity">
    <reaction evidence="1 7">
        <text>Hydrolysis of terminal non-reducing N-acetyl-D-hexosamine residues in N-acetyl-beta-D-hexosaminides.</text>
        <dbReference type="EC" id="3.2.1.52"/>
    </reaction>
</comment>
<dbReference type="PANTHER" id="PTHR22600">
    <property type="entry name" value="BETA-HEXOSAMINIDASE"/>
    <property type="match status" value="1"/>
</dbReference>
<dbReference type="InterPro" id="IPR015883">
    <property type="entry name" value="Glyco_hydro_20_cat"/>
</dbReference>
<comment type="caution">
    <text evidence="12">The sequence shown here is derived from an EMBL/GenBank/DDBJ whole genome shotgun (WGS) entry which is preliminary data.</text>
</comment>
<reference evidence="12 13" key="1">
    <citation type="submission" date="2016-07" db="EMBL/GenBank/DDBJ databases">
        <title>Pervasive Adenine N6-methylation of Active Genes in Fungi.</title>
        <authorList>
            <consortium name="DOE Joint Genome Institute"/>
            <person name="Mondo S.J."/>
            <person name="Dannebaum R.O."/>
            <person name="Kuo R.C."/>
            <person name="Labutti K."/>
            <person name="Haridas S."/>
            <person name="Kuo A."/>
            <person name="Salamov A."/>
            <person name="Ahrendt S.R."/>
            <person name="Lipzen A."/>
            <person name="Sullivan W."/>
            <person name="Andreopoulos W.B."/>
            <person name="Clum A."/>
            <person name="Lindquist E."/>
            <person name="Daum C."/>
            <person name="Ramamoorthy G.K."/>
            <person name="Gryganskyi A."/>
            <person name="Culley D."/>
            <person name="Magnuson J.K."/>
            <person name="James T.Y."/>
            <person name="O'Malley M.A."/>
            <person name="Stajich J.E."/>
            <person name="Spatafora J.W."/>
            <person name="Visel A."/>
            <person name="Grigoriev I.V."/>
        </authorList>
    </citation>
    <scope>NUCLEOTIDE SEQUENCE [LARGE SCALE GENOMIC DNA]</scope>
    <source>
        <strain evidence="12 13">NRRL 3301</strain>
    </source>
</reference>
<dbReference type="SUPFAM" id="SSF55545">
    <property type="entry name" value="beta-N-acetylhexosaminidase-like domain"/>
    <property type="match status" value="1"/>
</dbReference>